<feature type="compositionally biased region" description="Polar residues" evidence="7">
    <location>
        <begin position="290"/>
        <end position="304"/>
    </location>
</feature>
<proteinExistence type="inferred from homology"/>
<dbReference type="PANTHER" id="PTHR11134">
    <property type="entry name" value="ADAPTOR COMPLEX SUBUNIT BETA FAMILY MEMBER"/>
    <property type="match status" value="1"/>
</dbReference>
<dbReference type="GO" id="GO:0016192">
    <property type="term" value="P:vesicle-mediated transport"/>
    <property type="evidence" value="ECO:0007669"/>
    <property type="project" value="InterPro"/>
</dbReference>
<dbReference type="GO" id="GO:0006886">
    <property type="term" value="P:intracellular protein transport"/>
    <property type="evidence" value="ECO:0007669"/>
    <property type="project" value="InterPro"/>
</dbReference>
<organism evidence="9 10">
    <name type="scientific">Synchytrium endobioticum</name>
    <dbReference type="NCBI Taxonomy" id="286115"/>
    <lineage>
        <taxon>Eukaryota</taxon>
        <taxon>Fungi</taxon>
        <taxon>Fungi incertae sedis</taxon>
        <taxon>Chytridiomycota</taxon>
        <taxon>Chytridiomycota incertae sedis</taxon>
        <taxon>Chytridiomycetes</taxon>
        <taxon>Synchytriales</taxon>
        <taxon>Synchytriaceae</taxon>
        <taxon>Synchytrium</taxon>
    </lineage>
</organism>
<evidence type="ECO:0000256" key="4">
    <source>
        <dbReference type="ARBA" id="ARBA00022927"/>
    </source>
</evidence>
<feature type="domain" description="Clathrin/coatomer adaptor adaptin-like N-terminal" evidence="8">
    <location>
        <begin position="48"/>
        <end position="601"/>
    </location>
</feature>
<dbReference type="OrthoDB" id="10254310at2759"/>
<feature type="region of interest" description="Disordered" evidence="7">
    <location>
        <begin position="672"/>
        <end position="754"/>
    </location>
</feature>
<comment type="caution">
    <text evidence="9">The sequence shown here is derived from an EMBL/GenBank/DDBJ whole genome shotgun (WGS) entry which is preliminary data.</text>
</comment>
<feature type="region of interest" description="Disordered" evidence="7">
    <location>
        <begin position="266"/>
        <end position="304"/>
    </location>
</feature>
<dbReference type="Proteomes" id="UP000320475">
    <property type="component" value="Unassembled WGS sequence"/>
</dbReference>
<dbReference type="GO" id="GO:0030117">
    <property type="term" value="C:membrane coat"/>
    <property type="evidence" value="ECO:0007669"/>
    <property type="project" value="InterPro"/>
</dbReference>
<dbReference type="SUPFAM" id="SSF48371">
    <property type="entry name" value="ARM repeat"/>
    <property type="match status" value="1"/>
</dbReference>
<evidence type="ECO:0000313" key="9">
    <source>
        <dbReference type="EMBL" id="TPX50903.1"/>
    </source>
</evidence>
<evidence type="ECO:0000256" key="5">
    <source>
        <dbReference type="ARBA" id="ARBA00023136"/>
    </source>
</evidence>
<sequence length="754" mass="84172">MERYITRAQSIAQNARVIGKQVGSHTADKWKEIVTPGYVYETASVEKASEIRQCLDSKFDKEKIDGLKKLIAMISKGKNVLEFFPDVVKNVAASSIDVRKLVYIYLLRYAEKEPDLALLSINTFQKDLGDRNPLIRAMALRVMSSIRVPVIVPLIMLALRKAMTDLSPYVRKTAANAITKCHGLDVTLKDQLVECISQLLTDNSTVVLGSVISSFNQVCPERLDLLHIHFRKLCRLLIDTDDWGQIEVIGLLIRYCRTQFLNPNFESESKQPSPAENKDKAFYSDDEDAGSTSSSKAMKTTPSNLSSLDPDLALFLRACATLTNSCNPSVVMMVSQAYIALAPRPELGRIAKSLIRLVRIAQREQKFVILTSVATLSRSHPDLFRPYYKSFFVYASDPVFIRNLKLEILASLTDQAISSAVLKELKDYVRSHNKGLVVQTIQIMGRIASAVPELADETLRVLMALISSDNEHVVSEAVVVTRRLLQLRPTHESSNQVISDLARALDSISCSAARASILWLVGQYCAQVPLVAPDTLRKTAKSFTSEADSVKLQVLNLGAKLACVKKDNQVVTLLLNYVLELARFDVSFDVRDRARFIKALVVEVPKSESSELGRGLLDIILCAKVHPVAECLYAENERFTIGTLSHSLGILTRGYADLPSWAITQPDPSVRDVMDDGWSRDRVVGSPERDLRKSKKAIPPRANTLDEFYNESESEESSEGTLEKDEDSDSEEDSEDDEEEEEEEYEVESNLLRA</sequence>
<dbReference type="VEuPathDB" id="FungiDB:SeMB42_g02568"/>
<dbReference type="InterPro" id="IPR016024">
    <property type="entry name" value="ARM-type_fold"/>
</dbReference>
<dbReference type="InterPro" id="IPR026739">
    <property type="entry name" value="AP_beta"/>
</dbReference>
<dbReference type="InterPro" id="IPR011989">
    <property type="entry name" value="ARM-like"/>
</dbReference>
<keyword evidence="5 6" id="KW-0472">Membrane</keyword>
<comment type="subcellular location">
    <subcellularLocation>
        <location evidence="1">Endomembrane system</location>
    </subcellularLocation>
</comment>
<feature type="compositionally biased region" description="Acidic residues" evidence="7">
    <location>
        <begin position="708"/>
        <end position="747"/>
    </location>
</feature>
<comment type="function">
    <text evidence="6">Adaptins are components of the adaptor complexes which link clathrin to receptors in coated vesicles. Clathrin-associated protein complexes are believed to interact with the cytoplasmic tails of membrane proteins, leading to their selection and concentration.</text>
</comment>
<protein>
    <recommendedName>
        <fullName evidence="6">AP complex subunit beta</fullName>
    </recommendedName>
</protein>
<evidence type="ECO:0000256" key="1">
    <source>
        <dbReference type="ARBA" id="ARBA00004308"/>
    </source>
</evidence>
<dbReference type="PIRSF" id="PIRSF002291">
    <property type="entry name" value="AP_complex_beta"/>
    <property type="match status" value="1"/>
</dbReference>
<evidence type="ECO:0000313" key="10">
    <source>
        <dbReference type="Proteomes" id="UP000320475"/>
    </source>
</evidence>
<dbReference type="AlphaFoldDB" id="A0A507DH18"/>
<name>A0A507DH18_9FUNG</name>
<evidence type="ECO:0000256" key="7">
    <source>
        <dbReference type="SAM" id="MobiDB-lite"/>
    </source>
</evidence>
<reference evidence="9 10" key="1">
    <citation type="journal article" date="2019" name="Sci. Rep.">
        <title>Comparative genomics of chytrid fungi reveal insights into the obligate biotrophic and pathogenic lifestyle of Synchytrium endobioticum.</title>
        <authorList>
            <person name="van de Vossenberg B.T.L.H."/>
            <person name="Warris S."/>
            <person name="Nguyen H.D.T."/>
            <person name="van Gent-Pelzer M.P.E."/>
            <person name="Joly D.L."/>
            <person name="van de Geest H.C."/>
            <person name="Bonants P.J.M."/>
            <person name="Smith D.S."/>
            <person name="Levesque C.A."/>
            <person name="van der Lee T.A.J."/>
        </authorList>
    </citation>
    <scope>NUCLEOTIDE SEQUENCE [LARGE SCALE GENOMIC DNA]</scope>
    <source>
        <strain evidence="9 10">LEV6574</strain>
    </source>
</reference>
<evidence type="ECO:0000256" key="6">
    <source>
        <dbReference type="PIRNR" id="PIRNR002291"/>
    </source>
</evidence>
<dbReference type="Gene3D" id="1.25.10.10">
    <property type="entry name" value="Leucine-rich Repeat Variant"/>
    <property type="match status" value="1"/>
</dbReference>
<accession>A0A507DH18</accession>
<feature type="compositionally biased region" description="Basic and acidic residues" evidence="7">
    <location>
        <begin position="672"/>
        <end position="691"/>
    </location>
</feature>
<dbReference type="GO" id="GO:0012505">
    <property type="term" value="C:endomembrane system"/>
    <property type="evidence" value="ECO:0007669"/>
    <property type="project" value="UniProtKB-SubCell"/>
</dbReference>
<evidence type="ECO:0000256" key="3">
    <source>
        <dbReference type="ARBA" id="ARBA00022448"/>
    </source>
</evidence>
<evidence type="ECO:0000259" key="8">
    <source>
        <dbReference type="Pfam" id="PF01602"/>
    </source>
</evidence>
<evidence type="ECO:0000256" key="2">
    <source>
        <dbReference type="ARBA" id="ARBA00006613"/>
    </source>
</evidence>
<dbReference type="InterPro" id="IPR016342">
    <property type="entry name" value="AP_complex_bsu_1_2_4"/>
</dbReference>
<gene>
    <name evidence="9" type="ORF">SeLEV6574_g00621</name>
</gene>
<dbReference type="InterPro" id="IPR002553">
    <property type="entry name" value="Clathrin/coatomer_adapt-like_N"/>
</dbReference>
<keyword evidence="3 6" id="KW-0813">Transport</keyword>
<dbReference type="EMBL" id="QEAM01000011">
    <property type="protein sequence ID" value="TPX50903.1"/>
    <property type="molecule type" value="Genomic_DNA"/>
</dbReference>
<keyword evidence="4 6" id="KW-0653">Protein transport</keyword>
<dbReference type="Pfam" id="PF01602">
    <property type="entry name" value="Adaptin_N"/>
    <property type="match status" value="1"/>
</dbReference>
<dbReference type="GO" id="GO:0030276">
    <property type="term" value="F:clathrin binding"/>
    <property type="evidence" value="ECO:0007669"/>
    <property type="project" value="InterPro"/>
</dbReference>
<comment type="similarity">
    <text evidence="2 6">Belongs to the adaptor complexes large subunit family.</text>
</comment>